<dbReference type="Proteomes" id="UP000280696">
    <property type="component" value="Unassembled WGS sequence"/>
</dbReference>
<name>A0A3A9AGY3_9FIRM</name>
<evidence type="ECO:0000313" key="2">
    <source>
        <dbReference type="Proteomes" id="UP000280696"/>
    </source>
</evidence>
<proteinExistence type="predicted"/>
<organism evidence="1 2">
    <name type="scientific">Parablautia intestinalis</name>
    <dbReference type="NCBI Taxonomy" id="2320100"/>
    <lineage>
        <taxon>Bacteria</taxon>
        <taxon>Bacillati</taxon>
        <taxon>Bacillota</taxon>
        <taxon>Clostridia</taxon>
        <taxon>Lachnospirales</taxon>
        <taxon>Lachnospiraceae</taxon>
        <taxon>Parablautia</taxon>
    </lineage>
</organism>
<protein>
    <submittedName>
        <fullName evidence="1">Uncharacterized protein</fullName>
    </submittedName>
</protein>
<dbReference type="RefSeq" id="WP_120470823.1">
    <property type="nucleotide sequence ID" value="NZ_RAYQ01000014.1"/>
</dbReference>
<dbReference type="AlphaFoldDB" id="A0A3A9AGY3"/>
<comment type="caution">
    <text evidence="1">The sequence shown here is derived from an EMBL/GenBank/DDBJ whole genome shotgun (WGS) entry which is preliminary data.</text>
</comment>
<accession>A0A3A9AGY3</accession>
<gene>
    <name evidence="1" type="ORF">D7V94_14065</name>
</gene>
<keyword evidence="2" id="KW-1185">Reference proteome</keyword>
<sequence>MANTRLRTEKRGIKHDQNYIETIMKQKAVKKIMLFLFFSLKSRENRGYVTSGLEFQKVKLDFMNAKATDYTTILPTGKENAISTNELAVIMGFSDSRSLWRL</sequence>
<reference evidence="1 2" key="1">
    <citation type="submission" date="2018-09" db="EMBL/GenBank/DDBJ databases">
        <title>Murine metabolic-syndrome-specific gut microbial biobank.</title>
        <authorList>
            <person name="Liu C."/>
        </authorList>
    </citation>
    <scope>NUCLEOTIDE SEQUENCE [LARGE SCALE GENOMIC DNA]</scope>
    <source>
        <strain evidence="1 2">0.1xD8-82</strain>
    </source>
</reference>
<dbReference type="EMBL" id="RAYQ01000014">
    <property type="protein sequence ID" value="RKI90538.1"/>
    <property type="molecule type" value="Genomic_DNA"/>
</dbReference>
<evidence type="ECO:0000313" key="1">
    <source>
        <dbReference type="EMBL" id="RKI90538.1"/>
    </source>
</evidence>